<gene>
    <name evidence="1" type="ORF">EYC84_005829</name>
</gene>
<reference evidence="1 2" key="1">
    <citation type="submission" date="2019-06" db="EMBL/GenBank/DDBJ databases">
        <title>Genome Sequence of the Brown Rot Fungal Pathogen Monilinia fructicola.</title>
        <authorList>
            <person name="De Miccolis Angelini R.M."/>
            <person name="Landi L."/>
            <person name="Abate D."/>
            <person name="Pollastro S."/>
            <person name="Romanazzi G."/>
            <person name="Faretra F."/>
        </authorList>
    </citation>
    <scope>NUCLEOTIDE SEQUENCE [LARGE SCALE GENOMIC DNA]</scope>
    <source>
        <strain evidence="1 2">Mfrc123</strain>
    </source>
</reference>
<proteinExistence type="predicted"/>
<dbReference type="AlphaFoldDB" id="A0A5M9JXQ0"/>
<name>A0A5M9JXQ0_MONFR</name>
<dbReference type="Proteomes" id="UP000322873">
    <property type="component" value="Unassembled WGS sequence"/>
</dbReference>
<accession>A0A5M9JXQ0</accession>
<evidence type="ECO:0000313" key="2">
    <source>
        <dbReference type="Proteomes" id="UP000322873"/>
    </source>
</evidence>
<dbReference type="EMBL" id="VICG01000003">
    <property type="protein sequence ID" value="KAA8574344.1"/>
    <property type="molecule type" value="Genomic_DNA"/>
</dbReference>
<evidence type="ECO:0008006" key="3">
    <source>
        <dbReference type="Google" id="ProtNLM"/>
    </source>
</evidence>
<organism evidence="1 2">
    <name type="scientific">Monilinia fructicola</name>
    <name type="common">Brown rot fungus</name>
    <name type="synonym">Ciboria fructicola</name>
    <dbReference type="NCBI Taxonomy" id="38448"/>
    <lineage>
        <taxon>Eukaryota</taxon>
        <taxon>Fungi</taxon>
        <taxon>Dikarya</taxon>
        <taxon>Ascomycota</taxon>
        <taxon>Pezizomycotina</taxon>
        <taxon>Leotiomycetes</taxon>
        <taxon>Helotiales</taxon>
        <taxon>Sclerotiniaceae</taxon>
        <taxon>Monilinia</taxon>
    </lineage>
</organism>
<comment type="caution">
    <text evidence="1">The sequence shown here is derived from an EMBL/GenBank/DDBJ whole genome shotgun (WGS) entry which is preliminary data.</text>
</comment>
<protein>
    <recommendedName>
        <fullName evidence="3">SAP domain-containing protein</fullName>
    </recommendedName>
</protein>
<sequence>MAYSAYSSNPNLFICSLTILEQTLAPAKDTELYVYLDAWKWMMDGKEQALEALSNPGIDYETLASLALNELARARGLSEKGDREAVIKRLRADDQKPNSKSKDKAFMRDAMKKLKASLKTHRETYDKAKKDLEKNIGHPILDITTALGRHKVVYKRDHEITKSYQPVHKSGPLCDYDWKGSQWAHKSERELREMCRRQGMKAWDSKAASIKWLETGSVEYEDLSAGSLSIMCMEREIKVNSHELRLDLARKLREDDELEIAHRVLGITALKNFYVQPSIIYNNFRTISLQLHRQDILPGVVKLLT</sequence>
<evidence type="ECO:0000313" key="1">
    <source>
        <dbReference type="EMBL" id="KAA8574344.1"/>
    </source>
</evidence>
<keyword evidence="2" id="KW-1185">Reference proteome</keyword>